<feature type="region of interest" description="Disordered" evidence="1">
    <location>
        <begin position="234"/>
        <end position="264"/>
    </location>
</feature>
<dbReference type="EMBL" id="JADPUN010000377">
    <property type="protein sequence ID" value="MBF9134760.1"/>
    <property type="molecule type" value="Genomic_DNA"/>
</dbReference>
<organism evidence="2 3">
    <name type="scientific">Plantactinospora alkalitolerans</name>
    <dbReference type="NCBI Taxonomy" id="2789879"/>
    <lineage>
        <taxon>Bacteria</taxon>
        <taxon>Bacillati</taxon>
        <taxon>Actinomycetota</taxon>
        <taxon>Actinomycetes</taxon>
        <taxon>Micromonosporales</taxon>
        <taxon>Micromonosporaceae</taxon>
        <taxon>Plantactinospora</taxon>
    </lineage>
</organism>
<evidence type="ECO:0000313" key="2">
    <source>
        <dbReference type="EMBL" id="MBF9134760.1"/>
    </source>
</evidence>
<gene>
    <name evidence="2" type="ORF">I0C86_38405</name>
</gene>
<comment type="caution">
    <text evidence="2">The sequence shown here is derived from an EMBL/GenBank/DDBJ whole genome shotgun (WGS) entry which is preliminary data.</text>
</comment>
<dbReference type="Proteomes" id="UP000638560">
    <property type="component" value="Unassembled WGS sequence"/>
</dbReference>
<evidence type="ECO:0000313" key="3">
    <source>
        <dbReference type="Proteomes" id="UP000638560"/>
    </source>
</evidence>
<name>A0ABS0H8I5_9ACTN</name>
<sequence length="264" mass="28368">MSAISTLLSGVVDVLPQIVTGGCTLGAAWLAYRFGERQRARERARDKVASTNKKIEELGQELFEAVGALHLALRVYVPAHNSWQPKLMTLGSAFLEYMAAKTTSGHALGAAQLGRVATEANQRELAAAMGLQAPLERVLAVAGRAAVLADGEVREAALKLGQVAAESSQAYGQDNLWRRKKAKAARDRADAELYEAMDVLLTAVKAHLSPAVETPRRSWRPRLRRRAVVAPAAAAIQAKVPQPRAGERDERATPSLPAGRAALR</sequence>
<protein>
    <submittedName>
        <fullName evidence="2">Uncharacterized protein</fullName>
    </submittedName>
</protein>
<reference evidence="2 3" key="1">
    <citation type="submission" date="2020-11" db="EMBL/GenBank/DDBJ databases">
        <title>A novel isolate from a Black sea contaminated sediment with potential to produce alkanes: Plantactinospora alkalitolerans sp. nov.</title>
        <authorList>
            <person name="Carro L."/>
            <person name="Veyisoglu A."/>
            <person name="Guven K."/>
            <person name="Schumann P."/>
            <person name="Klenk H.-P."/>
            <person name="Sahin N."/>
        </authorList>
    </citation>
    <scope>NUCLEOTIDE SEQUENCE [LARGE SCALE GENOMIC DNA]</scope>
    <source>
        <strain evidence="2 3">S1510</strain>
    </source>
</reference>
<evidence type="ECO:0000256" key="1">
    <source>
        <dbReference type="SAM" id="MobiDB-lite"/>
    </source>
</evidence>
<accession>A0ABS0H8I5</accession>
<keyword evidence="3" id="KW-1185">Reference proteome</keyword>
<proteinExistence type="predicted"/>
<dbReference type="RefSeq" id="WP_196206229.1">
    <property type="nucleotide sequence ID" value="NZ_JADPUN010000377.1"/>
</dbReference>